<dbReference type="InterPro" id="IPR012858">
    <property type="entry name" value="DC_STAMP-like"/>
</dbReference>
<keyword evidence="4 7" id="KW-0805">Transcription regulation</keyword>
<evidence type="ECO:0000256" key="5">
    <source>
        <dbReference type="ARBA" id="ARBA00023163"/>
    </source>
</evidence>
<dbReference type="Pfam" id="PF03166">
    <property type="entry name" value="MH2"/>
    <property type="match status" value="1"/>
</dbReference>
<feature type="domain" description="MH1" evidence="9">
    <location>
        <begin position="242"/>
        <end position="368"/>
    </location>
</feature>
<evidence type="ECO:0000259" key="9">
    <source>
        <dbReference type="PROSITE" id="PS51075"/>
    </source>
</evidence>
<dbReference type="Gene3D" id="3.90.520.10">
    <property type="entry name" value="SMAD MH1 domain"/>
    <property type="match status" value="1"/>
</dbReference>
<dbReference type="PROSITE" id="PS51076">
    <property type="entry name" value="MH2"/>
    <property type="match status" value="1"/>
</dbReference>
<dbReference type="Gene3D" id="2.60.200.10">
    <property type="match status" value="1"/>
</dbReference>
<dbReference type="SUPFAM" id="SSF56366">
    <property type="entry name" value="SMAD MH1 domain"/>
    <property type="match status" value="1"/>
</dbReference>
<dbReference type="InterPro" id="IPR013790">
    <property type="entry name" value="Dwarfin"/>
</dbReference>
<keyword evidence="8" id="KW-1133">Transmembrane helix</keyword>
<dbReference type="CDD" id="cd10489">
    <property type="entry name" value="MH1_SMAD_6_7"/>
    <property type="match status" value="1"/>
</dbReference>
<dbReference type="InterPro" id="IPR008984">
    <property type="entry name" value="SMAD_FHA_dom_sf"/>
</dbReference>
<comment type="subcellular location">
    <subcellularLocation>
        <location evidence="7">Cytoplasm</location>
    </subcellularLocation>
    <subcellularLocation>
        <location evidence="7">Nucleus</location>
    </subcellularLocation>
</comment>
<dbReference type="GO" id="GO:0071144">
    <property type="term" value="C:heteromeric SMAD protein complex"/>
    <property type="evidence" value="ECO:0007669"/>
    <property type="project" value="TreeGrafter"/>
</dbReference>
<evidence type="ECO:0000256" key="7">
    <source>
        <dbReference type="RuleBase" id="RU361195"/>
    </source>
</evidence>
<dbReference type="AlphaFoldDB" id="A0A8W8P0Q5"/>
<evidence type="ECO:0000256" key="4">
    <source>
        <dbReference type="ARBA" id="ARBA00023015"/>
    </source>
</evidence>
<proteinExistence type="inferred from homology"/>
<feature type="domain" description="MH2" evidence="10">
    <location>
        <begin position="427"/>
        <end position="593"/>
    </location>
</feature>
<evidence type="ECO:0000313" key="11">
    <source>
        <dbReference type="EnsemblMetazoa" id="G9787.7:cds"/>
    </source>
</evidence>
<dbReference type="GO" id="GO:0030154">
    <property type="term" value="P:cell differentiation"/>
    <property type="evidence" value="ECO:0007669"/>
    <property type="project" value="TreeGrafter"/>
</dbReference>
<dbReference type="PANTHER" id="PTHR13703">
    <property type="entry name" value="SMAD"/>
    <property type="match status" value="1"/>
</dbReference>
<name>A0A8W8P0Q5_MAGGI</name>
<evidence type="ECO:0000259" key="10">
    <source>
        <dbReference type="PROSITE" id="PS51076"/>
    </source>
</evidence>
<dbReference type="Pfam" id="PF26037">
    <property type="entry name" value="zf-RING_DCST1_C"/>
    <property type="match status" value="1"/>
</dbReference>
<accession>A0A8W8P0Q5</accession>
<dbReference type="InterPro" id="IPR058842">
    <property type="entry name" value="DCST1_C"/>
</dbReference>
<evidence type="ECO:0000313" key="12">
    <source>
        <dbReference type="Proteomes" id="UP000005408"/>
    </source>
</evidence>
<dbReference type="Pfam" id="PF03165">
    <property type="entry name" value="MH1"/>
    <property type="match status" value="1"/>
</dbReference>
<organism evidence="11 12">
    <name type="scientific">Magallana gigas</name>
    <name type="common">Pacific oyster</name>
    <name type="synonym">Crassostrea gigas</name>
    <dbReference type="NCBI Taxonomy" id="29159"/>
    <lineage>
        <taxon>Eukaryota</taxon>
        <taxon>Metazoa</taxon>
        <taxon>Spiralia</taxon>
        <taxon>Lophotrochozoa</taxon>
        <taxon>Mollusca</taxon>
        <taxon>Bivalvia</taxon>
        <taxon>Autobranchia</taxon>
        <taxon>Pteriomorphia</taxon>
        <taxon>Ostreida</taxon>
        <taxon>Ostreoidea</taxon>
        <taxon>Ostreidae</taxon>
        <taxon>Magallana</taxon>
    </lineage>
</organism>
<reference evidence="11" key="1">
    <citation type="submission" date="2022-08" db="UniProtKB">
        <authorList>
            <consortium name="EnsemblMetazoa"/>
        </authorList>
    </citation>
    <scope>IDENTIFICATION</scope>
    <source>
        <strain evidence="11">05x7-T-G4-1.051#20</strain>
    </source>
</reference>
<evidence type="ECO:0000256" key="6">
    <source>
        <dbReference type="ARBA" id="ARBA00023242"/>
    </source>
</evidence>
<dbReference type="InterPro" id="IPR017855">
    <property type="entry name" value="SMAD-like_dom_sf"/>
</dbReference>
<dbReference type="GO" id="GO:0046872">
    <property type="term" value="F:metal ion binding"/>
    <property type="evidence" value="ECO:0007669"/>
    <property type="project" value="UniProtKB-KW"/>
</dbReference>
<dbReference type="GO" id="GO:0016020">
    <property type="term" value="C:membrane"/>
    <property type="evidence" value="ECO:0007669"/>
    <property type="project" value="InterPro"/>
</dbReference>
<dbReference type="InterPro" id="IPR001132">
    <property type="entry name" value="SMAD_dom_Dwarfin-type"/>
</dbReference>
<dbReference type="InterPro" id="IPR036578">
    <property type="entry name" value="SMAD_MH1_sf"/>
</dbReference>
<protein>
    <recommendedName>
        <fullName evidence="7">Mothers against decapentaplegic homolog</fullName>
        <shortName evidence="7">MAD homolog</shortName>
        <shortName evidence="7">Mothers against DPP homolog</shortName>
    </recommendedName>
    <alternativeName>
        <fullName evidence="7">SMAD family member</fullName>
    </alternativeName>
</protein>
<dbReference type="Pfam" id="PF07782">
    <property type="entry name" value="DC_STAMP"/>
    <property type="match status" value="1"/>
</dbReference>
<dbReference type="GO" id="GO:0070411">
    <property type="term" value="F:I-SMAD binding"/>
    <property type="evidence" value="ECO:0007669"/>
    <property type="project" value="TreeGrafter"/>
</dbReference>
<keyword evidence="5 7" id="KW-0804">Transcription</keyword>
<keyword evidence="7" id="KW-0963">Cytoplasm</keyword>
<dbReference type="FunFam" id="2.60.200.10:FF:000004">
    <property type="entry name" value="Mothers against decapentaplegic homolog"/>
    <property type="match status" value="1"/>
</dbReference>
<dbReference type="InterPro" id="IPR003619">
    <property type="entry name" value="MAD_homology1_Dwarfin-type"/>
</dbReference>
<dbReference type="InterPro" id="IPR013019">
    <property type="entry name" value="MAD_homology_MH1"/>
</dbReference>
<evidence type="ECO:0000256" key="2">
    <source>
        <dbReference type="ARBA" id="ARBA00022723"/>
    </source>
</evidence>
<evidence type="ECO:0000256" key="8">
    <source>
        <dbReference type="SAM" id="Phobius"/>
    </source>
</evidence>
<dbReference type="PANTHER" id="PTHR13703:SF54">
    <property type="entry name" value="MOTHERS AGAINST DECAPENTAPLEGIC HOMOLOG"/>
    <property type="match status" value="1"/>
</dbReference>
<dbReference type="GO" id="GO:0006357">
    <property type="term" value="P:regulation of transcription by RNA polymerase II"/>
    <property type="evidence" value="ECO:0007669"/>
    <property type="project" value="TreeGrafter"/>
</dbReference>
<evidence type="ECO:0000256" key="3">
    <source>
        <dbReference type="ARBA" id="ARBA00022833"/>
    </source>
</evidence>
<dbReference type="Proteomes" id="UP000005408">
    <property type="component" value="Unassembled WGS sequence"/>
</dbReference>
<feature type="transmembrane region" description="Helical" evidence="8">
    <location>
        <begin position="40"/>
        <end position="60"/>
    </location>
</feature>
<keyword evidence="6 7" id="KW-0539">Nucleus</keyword>
<keyword evidence="3" id="KW-0862">Zinc</keyword>
<comment type="similarity">
    <text evidence="1 7">Belongs to the dwarfin/SMAD family.</text>
</comment>
<keyword evidence="8" id="KW-0812">Transmembrane</keyword>
<dbReference type="GO" id="GO:0060395">
    <property type="term" value="P:SMAD protein signal transduction"/>
    <property type="evidence" value="ECO:0007669"/>
    <property type="project" value="TreeGrafter"/>
</dbReference>
<dbReference type="SMART" id="SM00524">
    <property type="entry name" value="DWB"/>
    <property type="match status" value="1"/>
</dbReference>
<dbReference type="GO" id="GO:0140416">
    <property type="term" value="F:transcription regulator inhibitor activity"/>
    <property type="evidence" value="ECO:0007669"/>
    <property type="project" value="TreeGrafter"/>
</dbReference>
<keyword evidence="12" id="KW-1185">Reference proteome</keyword>
<sequence>MSHIVRLFLRAFNQKHSVDTVSTNFECLPYGTPLPTMHVVRIYLVYVLVWVLMLFQAYGLRLRRVICSFFYRKREKKRTLFMYNELLKKRKGFLKHLRKKVLKEAKKFQLSRDSSILSAFVRTFPRLAFLVKCFQRSKKTCLVCGDVEKKKVVEFVPCPTPGCNFSYCPECWVDCRRGFSTIYEFWRNYCHGKCVRVTTQSLQEFCVLCFSQTFTISETASYLNVTEQGNSETFMFRSKRSSLVRELWKLRIPQNDTESQNEKESHECKAVIHSMLKRLKEKNLEILLRSVESKGREETPCVLLPNVELKMGKMSTDPHVLCCQIWRWPELTLDTTLRRLPCCETDKDPLYVCCNPYHWSIQQNAESSYCAEKANCLTSGINWPSDISMEPDSTETGLTPTCRRNHGGDISDLSEGEEPGSEVTTHWCSVAYWELRQRVGRLYTLHEPYLCIFQDLPHGNGLSLSLVQEPTSVDCVKRTREKIGLGLVLSREADGVWLYNRSGYPVFVNSPTLDNPSSRASVVIKVNPGYSMNIFNYDMASVLRAVKERHCLDGPYDPTSIRISFAKGWGPSYHRQFITSCPAWLEVLLNVNR</sequence>
<dbReference type="SMART" id="SM00523">
    <property type="entry name" value="DWA"/>
    <property type="match status" value="1"/>
</dbReference>
<dbReference type="SUPFAM" id="SSF49879">
    <property type="entry name" value="SMAD/FHA domain"/>
    <property type="match status" value="1"/>
</dbReference>
<dbReference type="GO" id="GO:0009653">
    <property type="term" value="P:anatomical structure morphogenesis"/>
    <property type="evidence" value="ECO:0007669"/>
    <property type="project" value="TreeGrafter"/>
</dbReference>
<dbReference type="PROSITE" id="PS51075">
    <property type="entry name" value="MH1"/>
    <property type="match status" value="1"/>
</dbReference>
<keyword evidence="8" id="KW-0472">Membrane</keyword>
<dbReference type="EnsemblMetazoa" id="G9787.7">
    <property type="protein sequence ID" value="G9787.7:cds"/>
    <property type="gene ID" value="G9787"/>
</dbReference>
<dbReference type="GO" id="GO:0005737">
    <property type="term" value="C:cytoplasm"/>
    <property type="evidence" value="ECO:0007669"/>
    <property type="project" value="UniProtKB-SubCell"/>
</dbReference>
<keyword evidence="2" id="KW-0479">Metal-binding</keyword>
<evidence type="ECO:0000256" key="1">
    <source>
        <dbReference type="ARBA" id="ARBA00005545"/>
    </source>
</evidence>